<evidence type="ECO:0000313" key="1">
    <source>
        <dbReference type="Proteomes" id="UP000887579"/>
    </source>
</evidence>
<dbReference type="WBParaSite" id="ES5_v2.g9690.t1">
    <property type="protein sequence ID" value="ES5_v2.g9690.t1"/>
    <property type="gene ID" value="ES5_v2.g9690"/>
</dbReference>
<name>A0AC34GZ12_9BILA</name>
<dbReference type="Proteomes" id="UP000887579">
    <property type="component" value="Unplaced"/>
</dbReference>
<evidence type="ECO:0000313" key="2">
    <source>
        <dbReference type="WBParaSite" id="ES5_v2.g9690.t1"/>
    </source>
</evidence>
<proteinExistence type="predicted"/>
<protein>
    <submittedName>
        <fullName evidence="2">Lipase</fullName>
    </submittedName>
</protein>
<reference evidence="2" key="1">
    <citation type="submission" date="2022-11" db="UniProtKB">
        <authorList>
            <consortium name="WormBaseParasite"/>
        </authorList>
    </citation>
    <scope>IDENTIFICATION</scope>
</reference>
<accession>A0AC34GZ12</accession>
<organism evidence="1 2">
    <name type="scientific">Panagrolaimus sp. ES5</name>
    <dbReference type="NCBI Taxonomy" id="591445"/>
    <lineage>
        <taxon>Eukaryota</taxon>
        <taxon>Metazoa</taxon>
        <taxon>Ecdysozoa</taxon>
        <taxon>Nematoda</taxon>
        <taxon>Chromadorea</taxon>
        <taxon>Rhabditida</taxon>
        <taxon>Tylenchina</taxon>
        <taxon>Panagrolaimomorpha</taxon>
        <taxon>Panagrolaimoidea</taxon>
        <taxon>Panagrolaimidae</taxon>
        <taxon>Panagrolaimus</taxon>
    </lineage>
</organism>
<sequence>MQLQQHFIAVLLFVTVCFAQDGPLTADFQTWLQANGYGDQDFPRVDFGTKGSFGGKDSPSDAAVKQPVVFIHGNSDAALKYSLTATGWSNSIEYFLQKGYKSRELYATSWGDANAFNAASRTHDCATLGRLRKFLEAVIAYTNATKIDIISHSMGVTIGRKIVKGGKLVTTKGTCDLGPSLAGKVDTFVGLAGGNYGLCNCEGGDALISATCNKKDGFWPGDSCGFNTLDCGAPIMAFPCSGVVYSSFLTDLNKNPIREGSYIFSAWSLLDDVILYEDQVWGNPTSLIPNSTKKKVYNIYTHMETKELTAEDQFDMVVHHIVA</sequence>